<dbReference type="GO" id="GO:0003677">
    <property type="term" value="F:DNA binding"/>
    <property type="evidence" value="ECO:0007669"/>
    <property type="project" value="UniProtKB-KW"/>
</dbReference>
<organism evidence="2 3">
    <name type="scientific">Modicisalibacter luteus</name>
    <dbReference type="NCBI Taxonomy" id="453962"/>
    <lineage>
        <taxon>Bacteria</taxon>
        <taxon>Pseudomonadati</taxon>
        <taxon>Pseudomonadota</taxon>
        <taxon>Gammaproteobacteria</taxon>
        <taxon>Oceanospirillales</taxon>
        <taxon>Halomonadaceae</taxon>
        <taxon>Modicisalibacter</taxon>
    </lineage>
</organism>
<reference evidence="3" key="1">
    <citation type="journal article" date="2019" name="Int. J. Syst. Evol. Microbiol.">
        <title>The Global Catalogue of Microorganisms (GCM) 10K type strain sequencing project: providing services to taxonomists for standard genome sequencing and annotation.</title>
        <authorList>
            <consortium name="The Broad Institute Genomics Platform"/>
            <consortium name="The Broad Institute Genome Sequencing Center for Infectious Disease"/>
            <person name="Wu L."/>
            <person name="Ma J."/>
        </authorList>
    </citation>
    <scope>NUCLEOTIDE SEQUENCE [LARGE SCALE GENOMIC DNA]</scope>
    <source>
        <strain evidence="3">KCTC 12847</strain>
    </source>
</reference>
<keyword evidence="3" id="KW-1185">Reference proteome</keyword>
<feature type="domain" description="DNA topoisomerase type IA zn finger" evidence="1">
    <location>
        <begin position="86"/>
        <end position="122"/>
    </location>
</feature>
<evidence type="ECO:0000259" key="1">
    <source>
        <dbReference type="Pfam" id="PF01396"/>
    </source>
</evidence>
<accession>A0ABV7M850</accession>
<comment type="caution">
    <text evidence="2">The sequence shown here is derived from an EMBL/GenBank/DDBJ whole genome shotgun (WGS) entry which is preliminary data.</text>
</comment>
<keyword evidence="2" id="KW-0238">DNA-binding</keyword>
<proteinExistence type="predicted"/>
<evidence type="ECO:0000313" key="3">
    <source>
        <dbReference type="Proteomes" id="UP001595640"/>
    </source>
</evidence>
<protein>
    <submittedName>
        <fullName evidence="2">Topoisomerase DNA-binding C4 zinc finger domain-containing protein</fullName>
    </submittedName>
</protein>
<gene>
    <name evidence="2" type="ORF">ACFOEI_20635</name>
</gene>
<name>A0ABV7M850_9GAMM</name>
<dbReference type="Proteomes" id="UP001595640">
    <property type="component" value="Unassembled WGS sequence"/>
</dbReference>
<dbReference type="Gene3D" id="3.30.65.10">
    <property type="entry name" value="Bacterial Topoisomerase I, domain 1"/>
    <property type="match status" value="1"/>
</dbReference>
<evidence type="ECO:0000313" key="2">
    <source>
        <dbReference type="EMBL" id="MFC3294438.1"/>
    </source>
</evidence>
<sequence length="128" mass="14550">MDPEALPQLIVVFTGNSTLKSKMPDSVTIGSGYVNYIKSFREAVLSEDQVQEVLARIRKVRLAPSRETHRQHVERLKNRDNINANQKCPKCGSNMVLRTAKRGENSGKQFWGCLAYPQCRVIHHASWL</sequence>
<dbReference type="Pfam" id="PF01396">
    <property type="entry name" value="Zn_ribbon_Top1"/>
    <property type="match status" value="1"/>
</dbReference>
<dbReference type="RefSeq" id="WP_083932955.1">
    <property type="nucleotide sequence ID" value="NZ_JBHRUH010000050.1"/>
</dbReference>
<dbReference type="EMBL" id="JBHRUH010000050">
    <property type="protein sequence ID" value="MFC3294438.1"/>
    <property type="molecule type" value="Genomic_DNA"/>
</dbReference>
<dbReference type="InterPro" id="IPR013498">
    <property type="entry name" value="Topo_IA_Znf"/>
</dbReference>
<dbReference type="SUPFAM" id="SSF57783">
    <property type="entry name" value="Zinc beta-ribbon"/>
    <property type="match status" value="1"/>
</dbReference>